<reference evidence="2 3" key="1">
    <citation type="submission" date="2020-04" db="EMBL/GenBank/DDBJ databases">
        <title>Perkinsus olseni comparative genomics.</title>
        <authorList>
            <person name="Bogema D.R."/>
        </authorList>
    </citation>
    <scope>NUCLEOTIDE SEQUENCE [LARGE SCALE GENOMIC DNA]</scope>
    <source>
        <strain evidence="2">ATCC PRA-205</strain>
    </source>
</reference>
<accession>A0A7J6RJS5</accession>
<dbReference type="GO" id="GO:0003677">
    <property type="term" value="F:DNA binding"/>
    <property type="evidence" value="ECO:0007669"/>
    <property type="project" value="InterPro"/>
</dbReference>
<evidence type="ECO:0000256" key="1">
    <source>
        <dbReference type="ARBA" id="ARBA00023172"/>
    </source>
</evidence>
<sequence length="1498" mass="160954">MAAAPDAALQELYLSLGTPDGVRTAFTGLGLVSVPLVGAVADADLQQAFADADVASRTSAFAAKAAAVIAINRQDGLGNATQQDQLLLQAIEGSRVTFKVTPPPEALPLARHFRKLQSSPLSYVDLGEMVNSSASIKYEVDLKGSLVAVQSTTRQASISSPADWFSCFMKYATALLLIGSQPRPDNFVLDPFSVLVYANRVLRCMATHGVALGYQYDKAYRQRLQGWFLEANGAVTPSDLFRRDRDPSLLSYTIAMHPVADSSHQGAGASTGQSSKVNPKQEFPSGVDLSRFCNLFGSSECVKVWDSTSDSELLGASEKRCLYFMILLMLLLGQEAAGGGLSRRAKRVRVVDPASGDGALFEDPGHLRRASDGSSVNCWLPVLNSPLLSLSAFPLLAVILSCVDSSRLPALCDRVTGSPSPAQQVGIDGEVDQVVAEVLRRMAAAGVDVSTSHVGGTVRPHILQALLEEVGDPESQLPRDLWLGRELDDGVNIGLRCPISATGLYPVFAGKSVKDDPLKLVWSTSNYLSAEGDLAPLVHQVLMQDVQSGFLRPAARAEVKHVCRLAAISKVGDTGPTVRLIEDHLRSGLNGLLSCDESCALPYLSDLHSLVSAVRAAGAGLATVQLDIRHAFRTIRVHPCDVPLLGLSHSDSFYLNLSLPFGLRSSPYWWTRFASCLHRISHFLVRLSAGSLTTPGSSAALPLEGGLVYVDDVTYVTSDEKRAGLLLALLCVLWALVGCSIAYHKVVVTRFSRGPASTKILGFALQSDSAGVLSLGIPQNKLDMVSDQLRQLLSSSKVPVSVLSKLAGRLQWMGQLAPFIRPLLASLYGAYAVAQRRNLRFFPLSPRSNLSTSARELSRYIANDRIQRAISVFGPGSSLGEPLVLSCDASTVALAGLIVLEPSRVFKFRVFVRDLPYILRAHLLRDVDIPTSRDISRLEALAAAITLLLARDLDLPGARPLLLRCDNAGVVHMLQKCYSRDEALQPLFRLLAREVFSHRLSRGDDSVCGSVLGISGALSRVLAVYTSESRCVAWVGFRVQLVTLRGFVIRLAMDDPVAFVGPQSALVGVLERHRLTTWRLVAMLQPADVRLVSSGLSDADVAAFARLCVTARARVSVPLPPGSDRQLPSCGRLLPARFVKSRPLVRFRKRALVPLAVRGAAQSAAPSVAVSGSECLDPDVADFITAGLEWSTRRSYDNVVKLYKSSLLPGDIAFPLSGNTLCRFIYRLSEAGYAVSTIETYARSIQAVNRRFGYTLSSAAGFLASSALRAARKRGGGTVVQARALTAAELVRLGQYSGPVPIDIKIAAILAIFGLLRVDEVLSLNRGDLVFSESGTANLCLRVTLRKSKTDGTGSFEEIAERDGTVVVLGCSSPGEDCEAPLCPYHRAFGFVWGPSSPVSPDESAGKPLFCGIDGLRLRYPAFTAGLKTMTGAADISSHSCRRTGCQLLYQSGCDLLSLKEFGRWRSSAVNTYLVGVTLAQAPGYSKRMMAVVTDGDR</sequence>
<dbReference type="InterPro" id="IPR013762">
    <property type="entry name" value="Integrase-like_cat_sf"/>
</dbReference>
<evidence type="ECO:0000313" key="2">
    <source>
        <dbReference type="EMBL" id="KAF4720727.1"/>
    </source>
</evidence>
<dbReference type="Proteomes" id="UP000574390">
    <property type="component" value="Unassembled WGS sequence"/>
</dbReference>
<dbReference type="PANTHER" id="PTHR33050">
    <property type="entry name" value="REVERSE TRANSCRIPTASE DOMAIN-CONTAINING PROTEIN"/>
    <property type="match status" value="1"/>
</dbReference>
<dbReference type="EMBL" id="JABANM010021742">
    <property type="protein sequence ID" value="KAF4720727.1"/>
    <property type="molecule type" value="Genomic_DNA"/>
</dbReference>
<organism evidence="2 3">
    <name type="scientific">Perkinsus olseni</name>
    <name type="common">Perkinsus atlanticus</name>
    <dbReference type="NCBI Taxonomy" id="32597"/>
    <lineage>
        <taxon>Eukaryota</taxon>
        <taxon>Sar</taxon>
        <taxon>Alveolata</taxon>
        <taxon>Perkinsozoa</taxon>
        <taxon>Perkinsea</taxon>
        <taxon>Perkinsida</taxon>
        <taxon>Perkinsidae</taxon>
        <taxon>Perkinsus</taxon>
    </lineage>
</organism>
<comment type="caution">
    <text evidence="2">The sequence shown here is derived from an EMBL/GenBank/DDBJ whole genome shotgun (WGS) entry which is preliminary data.</text>
</comment>
<dbReference type="SUPFAM" id="SSF56672">
    <property type="entry name" value="DNA/RNA polymerases"/>
    <property type="match status" value="1"/>
</dbReference>
<dbReference type="PANTHER" id="PTHR33050:SF7">
    <property type="entry name" value="RIBONUCLEASE H"/>
    <property type="match status" value="1"/>
</dbReference>
<dbReference type="SUPFAM" id="SSF56349">
    <property type="entry name" value="DNA breaking-rejoining enzymes"/>
    <property type="match status" value="1"/>
</dbReference>
<proteinExistence type="predicted"/>
<dbReference type="GO" id="GO:0015074">
    <property type="term" value="P:DNA integration"/>
    <property type="evidence" value="ECO:0007669"/>
    <property type="project" value="InterPro"/>
</dbReference>
<dbReference type="InterPro" id="IPR011010">
    <property type="entry name" value="DNA_brk_join_enz"/>
</dbReference>
<dbReference type="GO" id="GO:0006310">
    <property type="term" value="P:DNA recombination"/>
    <property type="evidence" value="ECO:0007669"/>
    <property type="project" value="UniProtKB-KW"/>
</dbReference>
<protein>
    <submittedName>
        <fullName evidence="2">Uncharacterized protein</fullName>
    </submittedName>
</protein>
<dbReference type="InterPro" id="IPR052055">
    <property type="entry name" value="Hepadnavirus_pol/RT"/>
</dbReference>
<evidence type="ECO:0000313" key="3">
    <source>
        <dbReference type="Proteomes" id="UP000574390"/>
    </source>
</evidence>
<keyword evidence="1" id="KW-0233">DNA recombination</keyword>
<gene>
    <name evidence="2" type="ORF">FOZ62_007937</name>
</gene>
<dbReference type="Gene3D" id="1.10.443.10">
    <property type="entry name" value="Intergrase catalytic core"/>
    <property type="match status" value="1"/>
</dbReference>
<dbReference type="InterPro" id="IPR043502">
    <property type="entry name" value="DNA/RNA_pol_sf"/>
</dbReference>
<dbReference type="SUPFAM" id="SSF47823">
    <property type="entry name" value="lambda integrase-like, N-terminal domain"/>
    <property type="match status" value="1"/>
</dbReference>
<name>A0A7J6RJS5_PEROL</name>